<dbReference type="CDD" id="cd07035">
    <property type="entry name" value="TPP_PYR_POX_like"/>
    <property type="match status" value="1"/>
</dbReference>
<reference evidence="8 9" key="1">
    <citation type="submission" date="2020-09" db="EMBL/GenBank/DDBJ databases">
        <title>Characterization and genome sequencing of Ruminiclostridium sp. nov. MA18.</title>
        <authorList>
            <person name="Rettenmaier R."/>
            <person name="Kowollik M.-L."/>
            <person name="Liebl W."/>
            <person name="Zverlov V."/>
        </authorList>
    </citation>
    <scope>NUCLEOTIDE SEQUENCE [LARGE SCALE GENOMIC DNA]</scope>
    <source>
        <strain evidence="8 9">MA18</strain>
    </source>
</reference>
<gene>
    <name evidence="8" type="ORF">EHE19_015385</name>
</gene>
<evidence type="ECO:0000256" key="4">
    <source>
        <dbReference type="RuleBase" id="RU362132"/>
    </source>
</evidence>
<dbReference type="GO" id="GO:0005948">
    <property type="term" value="C:acetolactate synthase complex"/>
    <property type="evidence" value="ECO:0007669"/>
    <property type="project" value="TreeGrafter"/>
</dbReference>
<evidence type="ECO:0000259" key="7">
    <source>
        <dbReference type="Pfam" id="PF02776"/>
    </source>
</evidence>
<feature type="domain" description="Thiamine pyrophosphate enzyme central" evidence="5">
    <location>
        <begin position="194"/>
        <end position="328"/>
    </location>
</feature>
<dbReference type="SUPFAM" id="SSF52467">
    <property type="entry name" value="DHS-like NAD/FAD-binding domain"/>
    <property type="match status" value="1"/>
</dbReference>
<accession>A0A4V6EPX1</accession>
<dbReference type="InterPro" id="IPR029061">
    <property type="entry name" value="THDP-binding"/>
</dbReference>
<dbReference type="OrthoDB" id="4494979at2"/>
<comment type="cofactor">
    <cofactor evidence="1">
        <name>thiamine diphosphate</name>
        <dbReference type="ChEBI" id="CHEBI:58937"/>
    </cofactor>
</comment>
<dbReference type="GO" id="GO:0009099">
    <property type="term" value="P:L-valine biosynthetic process"/>
    <property type="evidence" value="ECO:0007669"/>
    <property type="project" value="TreeGrafter"/>
</dbReference>
<proteinExistence type="inferred from homology"/>
<dbReference type="Gene3D" id="3.40.50.970">
    <property type="match status" value="2"/>
</dbReference>
<evidence type="ECO:0000313" key="9">
    <source>
        <dbReference type="Proteomes" id="UP000306409"/>
    </source>
</evidence>
<evidence type="ECO:0000256" key="2">
    <source>
        <dbReference type="ARBA" id="ARBA00007812"/>
    </source>
</evidence>
<dbReference type="GO" id="GO:0009097">
    <property type="term" value="P:isoleucine biosynthetic process"/>
    <property type="evidence" value="ECO:0007669"/>
    <property type="project" value="TreeGrafter"/>
</dbReference>
<dbReference type="GO" id="GO:0050660">
    <property type="term" value="F:flavin adenine dinucleotide binding"/>
    <property type="evidence" value="ECO:0007669"/>
    <property type="project" value="TreeGrafter"/>
</dbReference>
<organism evidence="8 9">
    <name type="scientific">Ruminiclostridium herbifermentans</name>
    <dbReference type="NCBI Taxonomy" id="2488810"/>
    <lineage>
        <taxon>Bacteria</taxon>
        <taxon>Bacillati</taxon>
        <taxon>Bacillota</taxon>
        <taxon>Clostridia</taxon>
        <taxon>Eubacteriales</taxon>
        <taxon>Oscillospiraceae</taxon>
        <taxon>Ruminiclostridium</taxon>
    </lineage>
</organism>
<dbReference type="PANTHER" id="PTHR18968:SF166">
    <property type="entry name" value="2-HYDROXYACYL-COA LYASE 2"/>
    <property type="match status" value="1"/>
</dbReference>
<evidence type="ECO:0000313" key="8">
    <source>
        <dbReference type="EMBL" id="QNU66249.1"/>
    </source>
</evidence>
<dbReference type="Pfam" id="PF00205">
    <property type="entry name" value="TPP_enzyme_M"/>
    <property type="match status" value="1"/>
</dbReference>
<dbReference type="InterPro" id="IPR045229">
    <property type="entry name" value="TPP_enz"/>
</dbReference>
<feature type="domain" description="Thiamine pyrophosphate enzyme N-terminal TPP-binding" evidence="7">
    <location>
        <begin position="4"/>
        <end position="119"/>
    </location>
</feature>
<dbReference type="PANTHER" id="PTHR18968">
    <property type="entry name" value="THIAMINE PYROPHOSPHATE ENZYMES"/>
    <property type="match status" value="1"/>
</dbReference>
<feature type="domain" description="Thiamine pyrophosphate enzyme TPP-binding" evidence="6">
    <location>
        <begin position="397"/>
        <end position="541"/>
    </location>
</feature>
<keyword evidence="9" id="KW-1185">Reference proteome</keyword>
<dbReference type="Proteomes" id="UP000306409">
    <property type="component" value="Chromosome"/>
</dbReference>
<dbReference type="Pfam" id="PF02776">
    <property type="entry name" value="TPP_enzyme_N"/>
    <property type="match status" value="1"/>
</dbReference>
<dbReference type="RefSeq" id="WP_137696993.1">
    <property type="nucleotide sequence ID" value="NZ_CP061336.1"/>
</dbReference>
<dbReference type="FunFam" id="3.40.50.970:FF:000007">
    <property type="entry name" value="Acetolactate synthase"/>
    <property type="match status" value="1"/>
</dbReference>
<evidence type="ECO:0000259" key="5">
    <source>
        <dbReference type="Pfam" id="PF00205"/>
    </source>
</evidence>
<sequence length="564" mass="62833">MTFSGGELLVQAIKEQGIDVAFGLVGNQISPILVHMKKYGLKFIGVRHEQAAVHMADGWAQIKRQCGIAMVSGGPGFSNSINGIVKAYMAETPILIIVGSVVTEQKDKGALQDMDQLSMVRQYCKWCATVHDTKRIKEYIARGIEVAYKGRRGPVVLEIPISILRREIESPESIQCIRNYENYLVNYVPSEAFAEVVDVLANADKPIVLVGDEAYYSKAEVLLNEFVEIAKIPVFTINKARGLISDDKSYCYGLGRVLEAGPQIYALSQADTILCIGVNKDYQMSSFDKPVFNENQTFIFITESNDKYTYINCKKFLEIVGSINVCLKGLIDAYKEKNIAMNKSQWVKVLDENTEKFWTELYKENYSETSLINPMKLIQGIQAEIEKDTIIVLDGSNAMFWGSLLFKATEIGQIIIAPDGTHGSMGCGLPLALGAKVAAPEKRVLLYTGDGSIGFNMMEIDTSIKYEIPITIVIHNDAAWGLCKTTQEVLYNDVYAADIGMVYYDKVTEALGGHGFLLEKQEDMLEILNKAMKLEKTVCINAMVDKNSYSPGLKWFNEVLRSMK</sequence>
<protein>
    <submittedName>
        <fullName evidence="8">Thiamine pyrophosphate-binding protein</fullName>
    </submittedName>
</protein>
<dbReference type="AlphaFoldDB" id="A0A4V6EPX1"/>
<dbReference type="Gene3D" id="3.40.50.1220">
    <property type="entry name" value="TPP-binding domain"/>
    <property type="match status" value="1"/>
</dbReference>
<dbReference type="InterPro" id="IPR012000">
    <property type="entry name" value="Thiamin_PyroP_enz_cen_dom"/>
</dbReference>
<dbReference type="EMBL" id="CP061336">
    <property type="protein sequence ID" value="QNU66249.1"/>
    <property type="molecule type" value="Genomic_DNA"/>
</dbReference>
<evidence type="ECO:0000259" key="6">
    <source>
        <dbReference type="Pfam" id="PF02775"/>
    </source>
</evidence>
<dbReference type="GO" id="GO:0003984">
    <property type="term" value="F:acetolactate synthase activity"/>
    <property type="evidence" value="ECO:0007669"/>
    <property type="project" value="TreeGrafter"/>
</dbReference>
<dbReference type="InterPro" id="IPR029035">
    <property type="entry name" value="DHS-like_NAD/FAD-binding_dom"/>
</dbReference>
<dbReference type="SUPFAM" id="SSF52518">
    <property type="entry name" value="Thiamin diphosphate-binding fold (THDP-binding)"/>
    <property type="match status" value="2"/>
</dbReference>
<dbReference type="InterPro" id="IPR011766">
    <property type="entry name" value="TPP_enzyme_TPP-bd"/>
</dbReference>
<dbReference type="InterPro" id="IPR012001">
    <property type="entry name" value="Thiamin_PyroP_enz_TPP-bd_dom"/>
</dbReference>
<evidence type="ECO:0000256" key="3">
    <source>
        <dbReference type="ARBA" id="ARBA00023052"/>
    </source>
</evidence>
<name>A0A4V6EPX1_9FIRM</name>
<comment type="similarity">
    <text evidence="2 4">Belongs to the TPP enzyme family.</text>
</comment>
<evidence type="ECO:0000256" key="1">
    <source>
        <dbReference type="ARBA" id="ARBA00001964"/>
    </source>
</evidence>
<keyword evidence="3 4" id="KW-0786">Thiamine pyrophosphate</keyword>
<dbReference type="GO" id="GO:0000287">
    <property type="term" value="F:magnesium ion binding"/>
    <property type="evidence" value="ECO:0007669"/>
    <property type="project" value="InterPro"/>
</dbReference>
<dbReference type="GO" id="GO:0030976">
    <property type="term" value="F:thiamine pyrophosphate binding"/>
    <property type="evidence" value="ECO:0007669"/>
    <property type="project" value="InterPro"/>
</dbReference>
<dbReference type="KEGG" id="rher:EHE19_015385"/>
<dbReference type="Pfam" id="PF02775">
    <property type="entry name" value="TPP_enzyme_C"/>
    <property type="match status" value="1"/>
</dbReference>